<reference evidence="2 3" key="1">
    <citation type="submission" date="2024-01" db="EMBL/GenBank/DDBJ databases">
        <authorList>
            <person name="Waweru B."/>
        </authorList>
    </citation>
    <scope>NUCLEOTIDE SEQUENCE [LARGE SCALE GENOMIC DNA]</scope>
</reference>
<dbReference type="Proteomes" id="UP001314170">
    <property type="component" value="Unassembled WGS sequence"/>
</dbReference>
<protein>
    <submittedName>
        <fullName evidence="2">Uncharacterized protein</fullName>
    </submittedName>
</protein>
<keyword evidence="3" id="KW-1185">Reference proteome</keyword>
<accession>A0AAV1S2D1</accession>
<feature type="region of interest" description="Disordered" evidence="1">
    <location>
        <begin position="1"/>
        <end position="55"/>
    </location>
</feature>
<evidence type="ECO:0000313" key="2">
    <source>
        <dbReference type="EMBL" id="CAK7345424.1"/>
    </source>
</evidence>
<evidence type="ECO:0000313" key="3">
    <source>
        <dbReference type="Proteomes" id="UP001314170"/>
    </source>
</evidence>
<dbReference type="EMBL" id="CAWUPB010001168">
    <property type="protein sequence ID" value="CAK7345424.1"/>
    <property type="molecule type" value="Genomic_DNA"/>
</dbReference>
<feature type="compositionally biased region" description="Low complexity" evidence="1">
    <location>
        <begin position="45"/>
        <end position="55"/>
    </location>
</feature>
<sequence>MVRSGPKNPHETVPGATHIRTRSLGQAVPSLENLNGEESDEDISHSLCLRSSGSS</sequence>
<comment type="caution">
    <text evidence="2">The sequence shown here is derived from an EMBL/GenBank/DDBJ whole genome shotgun (WGS) entry which is preliminary data.</text>
</comment>
<proteinExistence type="predicted"/>
<dbReference type="AlphaFoldDB" id="A0AAV1S2D1"/>
<organism evidence="2 3">
    <name type="scientific">Dovyalis caffra</name>
    <dbReference type="NCBI Taxonomy" id="77055"/>
    <lineage>
        <taxon>Eukaryota</taxon>
        <taxon>Viridiplantae</taxon>
        <taxon>Streptophyta</taxon>
        <taxon>Embryophyta</taxon>
        <taxon>Tracheophyta</taxon>
        <taxon>Spermatophyta</taxon>
        <taxon>Magnoliopsida</taxon>
        <taxon>eudicotyledons</taxon>
        <taxon>Gunneridae</taxon>
        <taxon>Pentapetalae</taxon>
        <taxon>rosids</taxon>
        <taxon>fabids</taxon>
        <taxon>Malpighiales</taxon>
        <taxon>Salicaceae</taxon>
        <taxon>Flacourtieae</taxon>
        <taxon>Dovyalis</taxon>
    </lineage>
</organism>
<gene>
    <name evidence="2" type="ORF">DCAF_LOCUS18228</name>
</gene>
<name>A0AAV1S2D1_9ROSI</name>
<evidence type="ECO:0000256" key="1">
    <source>
        <dbReference type="SAM" id="MobiDB-lite"/>
    </source>
</evidence>